<accession>A0A8T1M6Y3</accession>
<feature type="region of interest" description="Disordered" evidence="1">
    <location>
        <begin position="1"/>
        <end position="29"/>
    </location>
</feature>
<organism evidence="2 3">
    <name type="scientific">Clonorchis sinensis</name>
    <name type="common">Chinese liver fluke</name>
    <dbReference type="NCBI Taxonomy" id="79923"/>
    <lineage>
        <taxon>Eukaryota</taxon>
        <taxon>Metazoa</taxon>
        <taxon>Spiralia</taxon>
        <taxon>Lophotrochozoa</taxon>
        <taxon>Platyhelminthes</taxon>
        <taxon>Trematoda</taxon>
        <taxon>Digenea</taxon>
        <taxon>Opisthorchiida</taxon>
        <taxon>Opisthorchiata</taxon>
        <taxon>Opisthorchiidae</taxon>
        <taxon>Clonorchis</taxon>
    </lineage>
</organism>
<feature type="compositionally biased region" description="Basic and acidic residues" evidence="1">
    <location>
        <begin position="17"/>
        <end position="27"/>
    </location>
</feature>
<protein>
    <submittedName>
        <fullName evidence="2">Uncharacterized protein</fullName>
    </submittedName>
</protein>
<dbReference type="EMBL" id="NIRI02000056">
    <property type="protein sequence ID" value="KAG5444441.1"/>
    <property type="molecule type" value="Genomic_DNA"/>
</dbReference>
<comment type="caution">
    <text evidence="2">The sequence shown here is derived from an EMBL/GenBank/DDBJ whole genome shotgun (WGS) entry which is preliminary data.</text>
</comment>
<sequence>MASVWHSTEELSDDSESGSHEAKCNDRARHHPPAILDAKIYRVLRVKNIGLMGAKGRYYLPKETVEKFCVTETWCSKERDIRQHIKKNLRSLQTKAYNPSVDLTGARMRLKQVDEPK</sequence>
<dbReference type="Proteomes" id="UP000286415">
    <property type="component" value="Unassembled WGS sequence"/>
</dbReference>
<dbReference type="AlphaFoldDB" id="A0A8T1M6Y3"/>
<reference evidence="2 3" key="2">
    <citation type="journal article" date="2021" name="Genomics">
        <title>High-quality reference genome for Clonorchis sinensis.</title>
        <authorList>
            <person name="Young N.D."/>
            <person name="Stroehlein A.J."/>
            <person name="Kinkar L."/>
            <person name="Wang T."/>
            <person name="Sohn W.M."/>
            <person name="Chang B.C.H."/>
            <person name="Kaur P."/>
            <person name="Weisz D."/>
            <person name="Dudchenko O."/>
            <person name="Aiden E.L."/>
            <person name="Korhonen P.K."/>
            <person name="Gasser R.B."/>
        </authorList>
    </citation>
    <scope>NUCLEOTIDE SEQUENCE [LARGE SCALE GENOMIC DNA]</scope>
    <source>
        <strain evidence="2">Cs-k2</strain>
    </source>
</reference>
<reference evidence="2 3" key="1">
    <citation type="journal article" date="2018" name="Biotechnol. Adv.">
        <title>Improved genomic resources and new bioinformatic workflow for the carcinogenic parasite Clonorchis sinensis: Biotechnological implications.</title>
        <authorList>
            <person name="Wang D."/>
            <person name="Korhonen P.K."/>
            <person name="Gasser R.B."/>
            <person name="Young N.D."/>
        </authorList>
    </citation>
    <scope>NUCLEOTIDE SEQUENCE [LARGE SCALE GENOMIC DNA]</scope>
    <source>
        <strain evidence="2">Cs-k2</strain>
    </source>
</reference>
<name>A0A8T1M6Y3_CLOSI</name>
<evidence type="ECO:0000256" key="1">
    <source>
        <dbReference type="SAM" id="MobiDB-lite"/>
    </source>
</evidence>
<keyword evidence="3" id="KW-1185">Reference proteome</keyword>
<evidence type="ECO:0000313" key="3">
    <source>
        <dbReference type="Proteomes" id="UP000286415"/>
    </source>
</evidence>
<gene>
    <name evidence="2" type="ORF">CSKR_203010</name>
</gene>
<evidence type="ECO:0000313" key="2">
    <source>
        <dbReference type="EMBL" id="KAG5444441.1"/>
    </source>
</evidence>
<proteinExistence type="predicted"/>